<reference evidence="1" key="3">
    <citation type="submission" date="2018-02" db="EMBL/GenBank/DDBJ databases">
        <authorList>
            <person name="Williamson C."/>
        </authorList>
    </citation>
    <scope>NUCLEOTIDE SEQUENCE</scope>
    <source>
        <strain evidence="1">AFG_SD03_1510_Ahy_093</strain>
    </source>
</reference>
<dbReference type="KEGG" id="aaj:BOQ57_11735"/>
<evidence type="ECO:0000313" key="1">
    <source>
        <dbReference type="EMBL" id="RCF47570.1"/>
    </source>
</evidence>
<organism evidence="2 4">
    <name type="scientific">Aeromonas hydrophila</name>
    <dbReference type="NCBI Taxonomy" id="644"/>
    <lineage>
        <taxon>Bacteria</taxon>
        <taxon>Pseudomonadati</taxon>
        <taxon>Pseudomonadota</taxon>
        <taxon>Gammaproteobacteria</taxon>
        <taxon>Aeromonadales</taxon>
        <taxon>Aeromonadaceae</taxon>
        <taxon>Aeromonas</taxon>
    </lineage>
</organism>
<dbReference type="KEGG" id="ahh:RY45_11930"/>
<proteinExistence type="predicted"/>
<dbReference type="Proteomes" id="UP001214666">
    <property type="component" value="Chromosome"/>
</dbReference>
<reference evidence="1 3" key="1">
    <citation type="journal article" date="2018" name="PLoS ONE">
        <title>Phenotypic characterization and whole genome analysis of extended-spectrum beta-lactamase-producing bacteria isolated from dogs in Germany.</title>
        <authorList>
            <person name="Boehmer T."/>
            <person name="Vogler A.J."/>
            <person name="Thomas A."/>
            <person name="Sauer S."/>
            <person name="Hergenroether M."/>
            <person name="Straubinger R.K."/>
            <person name="Birdsell D."/>
            <person name="Keim P."/>
            <person name="Sahl J.W."/>
            <person name="Williamson C.H."/>
            <person name="Riehm J.M."/>
        </authorList>
    </citation>
    <scope>NUCLEOTIDE SEQUENCE [LARGE SCALE GENOMIC DNA]</scope>
    <source>
        <strain evidence="1 3">AFG_SD03_1510_Ahy_093</strain>
    </source>
</reference>
<reference evidence="2" key="4">
    <citation type="submission" date="2023-02" db="EMBL/GenBank/DDBJ databases">
        <title>The sequence of Aeromonas hydrophila K533.</title>
        <authorList>
            <person name="Luo X."/>
        </authorList>
    </citation>
    <scope>NUCLEOTIDE SEQUENCE</scope>
    <source>
        <strain evidence="2">K533</strain>
    </source>
</reference>
<dbReference type="EMBL" id="CP118942">
    <property type="protein sequence ID" value="WEE28539.1"/>
    <property type="molecule type" value="Genomic_DNA"/>
</dbReference>
<dbReference type="EMBL" id="PUTQ01000025">
    <property type="protein sequence ID" value="RCF47570.1"/>
    <property type="molecule type" value="Genomic_DNA"/>
</dbReference>
<dbReference type="GeneID" id="47845421"/>
<reference evidence="3" key="2">
    <citation type="submission" date="2018-02" db="EMBL/GenBank/DDBJ databases">
        <title>Phenotypic characterization and whole genome analysis of multidrug-resistant, extended-spectrum beta-lactamase-producing bacteria isolated from dogs in Germany.</title>
        <authorList>
            <person name="Williamson C."/>
        </authorList>
    </citation>
    <scope>NUCLEOTIDE SEQUENCE [LARGE SCALE GENOMIC DNA]</scope>
    <source>
        <strain evidence="3">AFG_SD03_1510_Ahy_093</strain>
    </source>
</reference>
<dbReference type="Proteomes" id="UP000253075">
    <property type="component" value="Unassembled WGS sequence"/>
</dbReference>
<dbReference type="AlphaFoldDB" id="A0AAQ2MG69"/>
<evidence type="ECO:0000313" key="2">
    <source>
        <dbReference type="EMBL" id="WEE28539.1"/>
    </source>
</evidence>
<protein>
    <submittedName>
        <fullName evidence="2">Uncharacterized protein</fullName>
    </submittedName>
</protein>
<evidence type="ECO:0000313" key="4">
    <source>
        <dbReference type="Proteomes" id="UP001214666"/>
    </source>
</evidence>
<evidence type="ECO:0000313" key="3">
    <source>
        <dbReference type="Proteomes" id="UP000253075"/>
    </source>
</evidence>
<accession>A0AAQ2MG69</accession>
<dbReference type="KEGG" id="ahi:VU14_10300"/>
<dbReference type="RefSeq" id="WP_017764436.1">
    <property type="nucleotide sequence ID" value="NZ_AP019193.1"/>
</dbReference>
<gene>
    <name evidence="1" type="ORF">C6C11_16505</name>
    <name evidence="2" type="ORF">PY771_09565</name>
</gene>
<sequence length="62" mass="7232">MSMLPRWIQPAVQAGIITREQAQRLLDSLYQPLCETAQELPADLADISLKLFCFRQQHRVRH</sequence>
<name>A0AAQ2MG69_AERHY</name>